<feature type="region of interest" description="Disordered" evidence="1">
    <location>
        <begin position="82"/>
        <end position="105"/>
    </location>
</feature>
<evidence type="ECO:0000256" key="1">
    <source>
        <dbReference type="SAM" id="MobiDB-lite"/>
    </source>
</evidence>
<protein>
    <submittedName>
        <fullName evidence="2">Uncharacterized protein</fullName>
    </submittedName>
</protein>
<evidence type="ECO:0000313" key="2">
    <source>
        <dbReference type="EMBL" id="KAJ5214158.1"/>
    </source>
</evidence>
<dbReference type="OrthoDB" id="4346523at2759"/>
<gene>
    <name evidence="2" type="ORF">N7449_001327</name>
</gene>
<organism evidence="2 3">
    <name type="scientific">Penicillium cf. viridicatum</name>
    <dbReference type="NCBI Taxonomy" id="2972119"/>
    <lineage>
        <taxon>Eukaryota</taxon>
        <taxon>Fungi</taxon>
        <taxon>Dikarya</taxon>
        <taxon>Ascomycota</taxon>
        <taxon>Pezizomycotina</taxon>
        <taxon>Eurotiomycetes</taxon>
        <taxon>Eurotiomycetidae</taxon>
        <taxon>Eurotiales</taxon>
        <taxon>Aspergillaceae</taxon>
        <taxon>Penicillium</taxon>
    </lineage>
</organism>
<dbReference type="AlphaFoldDB" id="A0A9W9T955"/>
<reference evidence="2" key="2">
    <citation type="journal article" date="2023" name="IMA Fungus">
        <title>Comparative genomic study of the Penicillium genus elucidates a diverse pangenome and 15 lateral gene transfer events.</title>
        <authorList>
            <person name="Petersen C."/>
            <person name="Sorensen T."/>
            <person name="Nielsen M.R."/>
            <person name="Sondergaard T.E."/>
            <person name="Sorensen J.L."/>
            <person name="Fitzpatrick D.A."/>
            <person name="Frisvad J.C."/>
            <person name="Nielsen K.L."/>
        </authorList>
    </citation>
    <scope>NUCLEOTIDE SEQUENCE</scope>
    <source>
        <strain evidence="2">IBT 20477</strain>
    </source>
</reference>
<name>A0A9W9T955_9EURO</name>
<comment type="caution">
    <text evidence="2">The sequence shown here is derived from an EMBL/GenBank/DDBJ whole genome shotgun (WGS) entry which is preliminary data.</text>
</comment>
<accession>A0A9W9T955</accession>
<reference evidence="2" key="1">
    <citation type="submission" date="2022-11" db="EMBL/GenBank/DDBJ databases">
        <authorList>
            <person name="Petersen C."/>
        </authorList>
    </citation>
    <scope>NUCLEOTIDE SEQUENCE</scope>
    <source>
        <strain evidence="2">IBT 20477</strain>
    </source>
</reference>
<keyword evidence="3" id="KW-1185">Reference proteome</keyword>
<evidence type="ECO:0000313" key="3">
    <source>
        <dbReference type="Proteomes" id="UP001150942"/>
    </source>
</evidence>
<sequence>MARDKPESRMDNARQGKMLVIMLLPAPARLLVSQDNHEIFLTITSYEPEYVECFKCQLFEPSSCDYQQSHYSLQATSQQLVRTSKANSGKHDPDSDEGCWWTSGL</sequence>
<proteinExistence type="predicted"/>
<dbReference type="EMBL" id="JAPQKQ010000001">
    <property type="protein sequence ID" value="KAJ5214158.1"/>
    <property type="molecule type" value="Genomic_DNA"/>
</dbReference>
<dbReference type="Proteomes" id="UP001150942">
    <property type="component" value="Unassembled WGS sequence"/>
</dbReference>